<sequence length="147" mass="16752">MPWLALPFGDGRKASLSRLFKVQGIPTLVAIGPSGKTVTTEARNLIMCHGAEAFPFTEERMEEIEAEIMAKGWPEKLKHKLHEHELLLTKRLAYMCDECNESGETGRLFVRAILAYSYTPEKFSEVEQIEKARREADTGDNFGHWRL</sequence>
<proteinExistence type="predicted"/>
<reference evidence="4" key="1">
    <citation type="journal article" date="2023" name="Proc. Natl. Acad. Sci. U.S.A.">
        <title>Genomic and structural basis for evolution of tropane alkaloid biosynthesis.</title>
        <authorList>
            <person name="Wanga Y.-J."/>
            <person name="Taina T."/>
            <person name="Yua J.-Y."/>
            <person name="Lia J."/>
            <person name="Xua B."/>
            <person name="Chenc J."/>
            <person name="D'Auriad J.C."/>
            <person name="Huanga J.-P."/>
            <person name="Huanga S.-X."/>
        </authorList>
    </citation>
    <scope>NUCLEOTIDE SEQUENCE [LARGE SCALE GENOMIC DNA]</scope>
    <source>
        <strain evidence="4">cv. KIB-2019</strain>
    </source>
</reference>
<keyword evidence="1" id="KW-0560">Oxidoreductase</keyword>
<evidence type="ECO:0000256" key="2">
    <source>
        <dbReference type="ARBA" id="ARBA00023027"/>
    </source>
</evidence>
<name>A0A9Q1RAX8_9SOLA</name>
<evidence type="ECO:0000256" key="1">
    <source>
        <dbReference type="ARBA" id="ARBA00023002"/>
    </source>
</evidence>
<accession>A0A9Q1RAX8</accession>
<dbReference type="AlphaFoldDB" id="A0A9Q1RAX8"/>
<evidence type="ECO:0000313" key="4">
    <source>
        <dbReference type="Proteomes" id="UP001152561"/>
    </source>
</evidence>
<dbReference type="PANTHER" id="PTHR13871">
    <property type="entry name" value="THIOREDOXIN"/>
    <property type="match status" value="1"/>
</dbReference>
<dbReference type="Proteomes" id="UP001152561">
    <property type="component" value="Unassembled WGS sequence"/>
</dbReference>
<dbReference type="EMBL" id="JAJAGQ010000012">
    <property type="protein sequence ID" value="KAJ8547641.1"/>
    <property type="molecule type" value="Genomic_DNA"/>
</dbReference>
<dbReference type="OrthoDB" id="1692119at2759"/>
<organism evidence="3 4">
    <name type="scientific">Anisodus acutangulus</name>
    <dbReference type="NCBI Taxonomy" id="402998"/>
    <lineage>
        <taxon>Eukaryota</taxon>
        <taxon>Viridiplantae</taxon>
        <taxon>Streptophyta</taxon>
        <taxon>Embryophyta</taxon>
        <taxon>Tracheophyta</taxon>
        <taxon>Spermatophyta</taxon>
        <taxon>Magnoliopsida</taxon>
        <taxon>eudicotyledons</taxon>
        <taxon>Gunneridae</taxon>
        <taxon>Pentapetalae</taxon>
        <taxon>asterids</taxon>
        <taxon>lamiids</taxon>
        <taxon>Solanales</taxon>
        <taxon>Solanaceae</taxon>
        <taxon>Solanoideae</taxon>
        <taxon>Hyoscyameae</taxon>
        <taxon>Anisodus</taxon>
    </lineage>
</organism>
<dbReference type="Gene3D" id="3.40.30.10">
    <property type="entry name" value="Glutaredoxin"/>
    <property type="match status" value="1"/>
</dbReference>
<dbReference type="PANTHER" id="PTHR13871:SF96">
    <property type="entry name" value="THIOREDOXIN DOMAIN-CONTAINING PROTEIN"/>
    <property type="match status" value="1"/>
</dbReference>
<comment type="caution">
    <text evidence="3">The sequence shown here is derived from an EMBL/GenBank/DDBJ whole genome shotgun (WGS) entry which is preliminary data.</text>
</comment>
<protein>
    <submittedName>
        <fullName evidence="3">Uncharacterized protein</fullName>
    </submittedName>
</protein>
<keyword evidence="4" id="KW-1185">Reference proteome</keyword>
<gene>
    <name evidence="3" type="ORF">K7X08_011227</name>
</gene>
<dbReference type="GO" id="GO:0016491">
    <property type="term" value="F:oxidoreductase activity"/>
    <property type="evidence" value="ECO:0007669"/>
    <property type="project" value="UniProtKB-KW"/>
</dbReference>
<dbReference type="InterPro" id="IPR052259">
    <property type="entry name" value="Nucleoredoxin-like"/>
</dbReference>
<keyword evidence="2" id="KW-0520">NAD</keyword>
<evidence type="ECO:0000313" key="3">
    <source>
        <dbReference type="EMBL" id="KAJ8547641.1"/>
    </source>
</evidence>